<sequence>MPPILRSVIAQTQILQCYQRGGRSIRNFSSPPGTGSSTSATIGGWDIVKWCFSRALSTTVGVGAGYKGG</sequence>
<evidence type="ECO:0000313" key="2">
    <source>
        <dbReference type="Proteomes" id="UP000489600"/>
    </source>
</evidence>
<keyword evidence="2" id="KW-1185">Reference proteome</keyword>
<protein>
    <submittedName>
        <fullName evidence="1">Uncharacterized protein</fullName>
    </submittedName>
</protein>
<evidence type="ECO:0000313" key="1">
    <source>
        <dbReference type="EMBL" id="VVA96040.1"/>
    </source>
</evidence>
<comment type="caution">
    <text evidence="1">The sequence shown here is derived from an EMBL/GenBank/DDBJ whole genome shotgun (WGS) entry which is preliminary data.</text>
</comment>
<dbReference type="EMBL" id="CABITT030000003">
    <property type="protein sequence ID" value="VVA96040.1"/>
    <property type="molecule type" value="Genomic_DNA"/>
</dbReference>
<dbReference type="AlphaFoldDB" id="A0A565B405"/>
<reference evidence="1" key="1">
    <citation type="submission" date="2019-07" db="EMBL/GenBank/DDBJ databases">
        <authorList>
            <person name="Dittberner H."/>
        </authorList>
    </citation>
    <scope>NUCLEOTIDE SEQUENCE [LARGE SCALE GENOMIC DNA]</scope>
</reference>
<name>A0A565B405_9BRAS</name>
<accession>A0A565B405</accession>
<dbReference type="Proteomes" id="UP000489600">
    <property type="component" value="Unassembled WGS sequence"/>
</dbReference>
<gene>
    <name evidence="1" type="ORF">ANE_LOCUS6485</name>
</gene>
<proteinExistence type="predicted"/>
<organism evidence="1 2">
    <name type="scientific">Arabis nemorensis</name>
    <dbReference type="NCBI Taxonomy" id="586526"/>
    <lineage>
        <taxon>Eukaryota</taxon>
        <taxon>Viridiplantae</taxon>
        <taxon>Streptophyta</taxon>
        <taxon>Embryophyta</taxon>
        <taxon>Tracheophyta</taxon>
        <taxon>Spermatophyta</taxon>
        <taxon>Magnoliopsida</taxon>
        <taxon>eudicotyledons</taxon>
        <taxon>Gunneridae</taxon>
        <taxon>Pentapetalae</taxon>
        <taxon>rosids</taxon>
        <taxon>malvids</taxon>
        <taxon>Brassicales</taxon>
        <taxon>Brassicaceae</taxon>
        <taxon>Arabideae</taxon>
        <taxon>Arabis</taxon>
    </lineage>
</organism>